<reference evidence="3" key="1">
    <citation type="submission" date="2021-01" db="EMBL/GenBank/DDBJ databases">
        <title>Whole genome shotgun sequence of Catellatospora methionotrophica NBRC 14553.</title>
        <authorList>
            <person name="Komaki H."/>
            <person name="Tamura T."/>
        </authorList>
    </citation>
    <scope>NUCLEOTIDE SEQUENCE</scope>
    <source>
        <strain evidence="3">NBRC 14553</strain>
    </source>
</reference>
<keyword evidence="2" id="KW-0472">Membrane</keyword>
<sequence>MRLGLRGMVGSTYGRVAVAVLLSMATTAVLFATPFALGYIGDLQGADWARLSDVAETFGAVATLIGTLTLGGVAVSLLMQARDNKLNREQARRSFHLNLYAMAFDDPALLECWGEVVPPNYSEEEHRQHAYVNQIVSYWSMLHKVDELPEDELRQLATALFKRAPGLRYWHVASPYRRALRGTRRTREFVRIVDDEYQKATASRHDTPHQGRQLQAAEGIEN</sequence>
<protein>
    <submittedName>
        <fullName evidence="3">Uncharacterized protein</fullName>
    </submittedName>
</protein>
<name>A0A8J3PDZ0_9ACTN</name>
<proteinExistence type="predicted"/>
<accession>A0A8J3PDZ0</accession>
<evidence type="ECO:0000313" key="4">
    <source>
        <dbReference type="Proteomes" id="UP000660339"/>
    </source>
</evidence>
<comment type="caution">
    <text evidence="3">The sequence shown here is derived from an EMBL/GenBank/DDBJ whole genome shotgun (WGS) entry which is preliminary data.</text>
</comment>
<feature type="compositionally biased region" description="Basic and acidic residues" evidence="1">
    <location>
        <begin position="200"/>
        <end position="209"/>
    </location>
</feature>
<dbReference type="EMBL" id="BONJ01000003">
    <property type="protein sequence ID" value="GIG12828.1"/>
    <property type="molecule type" value="Genomic_DNA"/>
</dbReference>
<dbReference type="Pfam" id="PF19560">
    <property type="entry name" value="DUF6082"/>
    <property type="match status" value="1"/>
</dbReference>
<dbReference type="RefSeq" id="WP_166389066.1">
    <property type="nucleotide sequence ID" value="NZ_BAAATT010000026.1"/>
</dbReference>
<evidence type="ECO:0000256" key="1">
    <source>
        <dbReference type="SAM" id="MobiDB-lite"/>
    </source>
</evidence>
<feature type="transmembrane region" description="Helical" evidence="2">
    <location>
        <begin position="12"/>
        <end position="37"/>
    </location>
</feature>
<keyword evidence="2" id="KW-0812">Transmembrane</keyword>
<feature type="region of interest" description="Disordered" evidence="1">
    <location>
        <begin position="200"/>
        <end position="222"/>
    </location>
</feature>
<keyword evidence="2" id="KW-1133">Transmembrane helix</keyword>
<evidence type="ECO:0000313" key="3">
    <source>
        <dbReference type="EMBL" id="GIG12828.1"/>
    </source>
</evidence>
<organism evidence="3 4">
    <name type="scientific">Catellatospora methionotrophica</name>
    <dbReference type="NCBI Taxonomy" id="121620"/>
    <lineage>
        <taxon>Bacteria</taxon>
        <taxon>Bacillati</taxon>
        <taxon>Actinomycetota</taxon>
        <taxon>Actinomycetes</taxon>
        <taxon>Micromonosporales</taxon>
        <taxon>Micromonosporaceae</taxon>
        <taxon>Catellatospora</taxon>
    </lineage>
</organism>
<dbReference type="InterPro" id="IPR045728">
    <property type="entry name" value="DUF6082"/>
</dbReference>
<dbReference type="AlphaFoldDB" id="A0A8J3PDZ0"/>
<evidence type="ECO:0000256" key="2">
    <source>
        <dbReference type="SAM" id="Phobius"/>
    </source>
</evidence>
<gene>
    <name evidence="3" type="ORF">Cme02nite_11600</name>
</gene>
<dbReference type="Proteomes" id="UP000660339">
    <property type="component" value="Unassembled WGS sequence"/>
</dbReference>
<feature type="transmembrane region" description="Helical" evidence="2">
    <location>
        <begin position="57"/>
        <end position="79"/>
    </location>
</feature>
<keyword evidence="4" id="KW-1185">Reference proteome</keyword>